<evidence type="ECO:0000256" key="1">
    <source>
        <dbReference type="SAM" id="MobiDB-lite"/>
    </source>
</evidence>
<dbReference type="Proteomes" id="UP001055200">
    <property type="component" value="Chromosome"/>
</dbReference>
<proteinExistence type="predicted"/>
<organism evidence="2 3">
    <name type="scientific">Mycolicibacillus parakoreensis</name>
    <dbReference type="NCBI Taxonomy" id="1069221"/>
    <lineage>
        <taxon>Bacteria</taxon>
        <taxon>Bacillati</taxon>
        <taxon>Actinomycetota</taxon>
        <taxon>Actinomycetes</taxon>
        <taxon>Mycobacteriales</taxon>
        <taxon>Mycobacteriaceae</taxon>
        <taxon>Mycolicibacillus</taxon>
    </lineage>
</organism>
<feature type="compositionally biased region" description="Pro residues" evidence="1">
    <location>
        <begin position="197"/>
        <end position="214"/>
    </location>
</feature>
<evidence type="ECO:0000313" key="3">
    <source>
        <dbReference type="Proteomes" id="UP001055200"/>
    </source>
</evidence>
<feature type="region of interest" description="Disordered" evidence="1">
    <location>
        <begin position="179"/>
        <end position="214"/>
    </location>
</feature>
<sequence length="214" mass="22259">MSSHPVRVVGAAVLAAGLVVGGCARGGHDDTATSPPSTASTTSSAAPGLGPEAAGPDALPDGFPAAVPILDGQIDAESRDVLGSRGVIWMVTVTDVDPDGAEIAERLLRDAGFVQAEDTSQWSGGPCEREGQFSTEPTDGDVGDPGDAEDAEDSYVVHLCANPDGPRYRLEYTVNVYPPNKWPMPQMPEMPDLPELPEMPEPPAPEVPAPEPPR</sequence>
<dbReference type="EMBL" id="CP092365">
    <property type="protein sequence ID" value="ULN52397.1"/>
    <property type="molecule type" value="Genomic_DNA"/>
</dbReference>
<name>A0ABY3TYU0_9MYCO</name>
<dbReference type="RefSeq" id="WP_240170670.1">
    <property type="nucleotide sequence ID" value="NZ_CP092365.1"/>
</dbReference>
<dbReference type="PROSITE" id="PS51257">
    <property type="entry name" value="PROKAR_LIPOPROTEIN"/>
    <property type="match status" value="1"/>
</dbReference>
<evidence type="ECO:0000313" key="2">
    <source>
        <dbReference type="EMBL" id="ULN52397.1"/>
    </source>
</evidence>
<feature type="region of interest" description="Disordered" evidence="1">
    <location>
        <begin position="116"/>
        <end position="150"/>
    </location>
</feature>
<feature type="compositionally biased region" description="Acidic residues" evidence="1">
    <location>
        <begin position="138"/>
        <end position="150"/>
    </location>
</feature>
<reference evidence="2" key="1">
    <citation type="submission" date="2022-08" db="EMBL/GenBank/DDBJ databases">
        <title>Complete genome sequence of 14 non-tuberculosis mycobacteria type-strains.</title>
        <authorList>
            <person name="Igarashi Y."/>
            <person name="Osugi A."/>
            <person name="Mitarai S."/>
        </authorList>
    </citation>
    <scope>NUCLEOTIDE SEQUENCE</scope>
    <source>
        <strain evidence="2">DSM 45575</strain>
    </source>
</reference>
<feature type="region of interest" description="Disordered" evidence="1">
    <location>
        <begin position="27"/>
        <end position="60"/>
    </location>
</feature>
<keyword evidence="3" id="KW-1185">Reference proteome</keyword>
<accession>A0ABY3TYU0</accession>
<feature type="compositionally biased region" description="Low complexity" evidence="1">
    <location>
        <begin position="32"/>
        <end position="60"/>
    </location>
</feature>
<gene>
    <name evidence="2" type="ORF">MIU77_16395</name>
</gene>
<protein>
    <submittedName>
        <fullName evidence="2">Uncharacterized protein</fullName>
    </submittedName>
</protein>